<sequence length="168" mass="18773">MRPHGHRSQPCHHRWTKLRADTGEQLVAHVSVGVEAGLAAALDDRGIERVPEDHLACHRPGEFDRAVLRFRRQRDHQIERLVFQVVERFRPVAADVDADLVHRLDRKGVDRARAHAGGVDEDPASGQVLEDAFRHRRTDGVLGAGEQNGGRAKEQGMLRLGCAGRRRG</sequence>
<dbReference type="EMBL" id="UXAT02000052">
    <property type="protein sequence ID" value="VUX47756.1"/>
    <property type="molecule type" value="Genomic_DNA"/>
</dbReference>
<comment type="caution">
    <text evidence="1">The sequence shown here is derived from an EMBL/GenBank/DDBJ whole genome shotgun (WGS) entry which is preliminary data.</text>
</comment>
<keyword evidence="2" id="KW-1185">Reference proteome</keyword>
<evidence type="ECO:0000313" key="2">
    <source>
        <dbReference type="Proteomes" id="UP000326641"/>
    </source>
</evidence>
<evidence type="ECO:0000313" key="1">
    <source>
        <dbReference type="EMBL" id="VUX47756.1"/>
    </source>
</evidence>
<accession>A0A564WH46</accession>
<protein>
    <submittedName>
        <fullName evidence="1">Uncharacterized protein</fullName>
    </submittedName>
</protein>
<dbReference type="Proteomes" id="UP000326641">
    <property type="component" value="Unassembled WGS sequence"/>
</dbReference>
<gene>
    <name evidence="1" type="ORF">DF3PA_70078</name>
</gene>
<organism evidence="1 2">
    <name type="scientific">Candidatus Defluviicoccus seviourii</name>
    <dbReference type="NCBI Taxonomy" id="2565273"/>
    <lineage>
        <taxon>Bacteria</taxon>
        <taxon>Pseudomonadati</taxon>
        <taxon>Pseudomonadota</taxon>
        <taxon>Alphaproteobacteria</taxon>
        <taxon>Rhodospirillales</taxon>
        <taxon>Rhodospirillaceae</taxon>
        <taxon>Defluviicoccus</taxon>
    </lineage>
</organism>
<dbReference type="AlphaFoldDB" id="A0A564WH46"/>
<name>A0A564WH46_9PROT</name>
<proteinExistence type="predicted"/>
<reference evidence="1" key="1">
    <citation type="submission" date="2018-11" db="EMBL/GenBank/DDBJ databases">
        <authorList>
            <person name="Onetto C."/>
        </authorList>
    </citation>
    <scope>NUCLEOTIDE SEQUENCE [LARGE SCALE GENOMIC DNA]</scope>
</reference>